<dbReference type="Proteomes" id="UP000821845">
    <property type="component" value="Chromosome 6"/>
</dbReference>
<keyword evidence="2" id="KW-1185">Reference proteome</keyword>
<reference evidence="1" key="1">
    <citation type="submission" date="2020-05" db="EMBL/GenBank/DDBJ databases">
        <title>Large-scale comparative analyses of tick genomes elucidate their genetic diversity and vector capacities.</title>
        <authorList>
            <person name="Jia N."/>
            <person name="Wang J."/>
            <person name="Shi W."/>
            <person name="Du L."/>
            <person name="Sun Y."/>
            <person name="Zhan W."/>
            <person name="Jiang J."/>
            <person name="Wang Q."/>
            <person name="Zhang B."/>
            <person name="Ji P."/>
            <person name="Sakyi L.B."/>
            <person name="Cui X."/>
            <person name="Yuan T."/>
            <person name="Jiang B."/>
            <person name="Yang W."/>
            <person name="Lam T.T.-Y."/>
            <person name="Chang Q."/>
            <person name="Ding S."/>
            <person name="Wang X."/>
            <person name="Zhu J."/>
            <person name="Ruan X."/>
            <person name="Zhao L."/>
            <person name="Wei J."/>
            <person name="Que T."/>
            <person name="Du C."/>
            <person name="Cheng J."/>
            <person name="Dai P."/>
            <person name="Han X."/>
            <person name="Huang E."/>
            <person name="Gao Y."/>
            <person name="Liu J."/>
            <person name="Shao H."/>
            <person name="Ye R."/>
            <person name="Li L."/>
            <person name="Wei W."/>
            <person name="Wang X."/>
            <person name="Wang C."/>
            <person name="Yang T."/>
            <person name="Huo Q."/>
            <person name="Li W."/>
            <person name="Guo W."/>
            <person name="Chen H."/>
            <person name="Zhou L."/>
            <person name="Ni X."/>
            <person name="Tian J."/>
            <person name="Zhou Y."/>
            <person name="Sheng Y."/>
            <person name="Liu T."/>
            <person name="Pan Y."/>
            <person name="Xia L."/>
            <person name="Li J."/>
            <person name="Zhao F."/>
            <person name="Cao W."/>
        </authorList>
    </citation>
    <scope>NUCLEOTIDE SEQUENCE</scope>
    <source>
        <strain evidence="1">Hyas-2018</strain>
    </source>
</reference>
<organism evidence="1 2">
    <name type="scientific">Hyalomma asiaticum</name>
    <name type="common">Tick</name>
    <dbReference type="NCBI Taxonomy" id="266040"/>
    <lineage>
        <taxon>Eukaryota</taxon>
        <taxon>Metazoa</taxon>
        <taxon>Ecdysozoa</taxon>
        <taxon>Arthropoda</taxon>
        <taxon>Chelicerata</taxon>
        <taxon>Arachnida</taxon>
        <taxon>Acari</taxon>
        <taxon>Parasitiformes</taxon>
        <taxon>Ixodida</taxon>
        <taxon>Ixodoidea</taxon>
        <taxon>Ixodidae</taxon>
        <taxon>Hyalomminae</taxon>
        <taxon>Hyalomma</taxon>
    </lineage>
</organism>
<gene>
    <name evidence="1" type="ORF">HPB50_014277</name>
</gene>
<accession>A0ACB7S1H0</accession>
<evidence type="ECO:0000313" key="1">
    <source>
        <dbReference type="EMBL" id="KAH6928325.1"/>
    </source>
</evidence>
<sequence>MHPAVAIQRRGVTFVWSSCCPVVALVVAVDLLPLLPGPLFRGLCLRLLWRCCQVASTETFSRNVAATWDNLQEDLGSDQFILEVNIGNETKAARKFQITDWDRFRKIREARGSRDCTCESLLKELRDAVEEASKEVETDEEVLAMDSRLAGLLEKRHDLKEAWKKNKLNRHLRASIAVLNKEIEAYAKKLCAQQWDGVCEEAEGKMRRGSKGGLLKHLMADSNKPSRRGAQLLMERLAHQPTREHDAAKYAGHQVYVAAVTDAEGKLLTAASVRTRHTHEAEELAIALSPQSSKAHSKIHTDSKTAARTFAAALAILKYVAKEAPPYEENAKIHVTWFPAHVGSLAGLSPCNPNEEVHRLACDLTGTDKDPIITYHELTSHYRESRRLFPAPHPKLSRAQSITLRQLQIRTYITPAVMHRINPDTPPTCPFCDHAYSNFEHMLWLCPANSLAELATQEAWNKAIMSTKYQHQLRVVQRARDIAASLRLPAPSWAETPG</sequence>
<protein>
    <submittedName>
        <fullName evidence="1">Uncharacterized protein</fullName>
    </submittedName>
</protein>
<dbReference type="EMBL" id="CM023486">
    <property type="protein sequence ID" value="KAH6928325.1"/>
    <property type="molecule type" value="Genomic_DNA"/>
</dbReference>
<evidence type="ECO:0000313" key="2">
    <source>
        <dbReference type="Proteomes" id="UP000821845"/>
    </source>
</evidence>
<proteinExistence type="predicted"/>
<comment type="caution">
    <text evidence="1">The sequence shown here is derived from an EMBL/GenBank/DDBJ whole genome shotgun (WGS) entry which is preliminary data.</text>
</comment>
<name>A0ACB7S1H0_HYAAI</name>